<dbReference type="Gene3D" id="3.40.50.2000">
    <property type="entry name" value="Glycogen Phosphorylase B"/>
    <property type="match status" value="2"/>
</dbReference>
<dbReference type="GO" id="GO:0016757">
    <property type="term" value="F:glycosyltransferase activity"/>
    <property type="evidence" value="ECO:0007669"/>
    <property type="project" value="UniProtKB-ARBA"/>
</dbReference>
<gene>
    <name evidence="2" type="ORF">JF539_05945</name>
</gene>
<dbReference type="AlphaFoldDB" id="A0A939EBG0"/>
<evidence type="ECO:0000313" key="2">
    <source>
        <dbReference type="EMBL" id="MBN9669873.1"/>
    </source>
</evidence>
<accession>A0A939EBG0</accession>
<sequence length="417" mass="47099">MIAENNNPPADVGKVLIIVENLPVPFDRRVWQEATALRDAGYQVSVICPVGKKHTLKEETLDGINIYRHSLPLEASGVLGYFAEYAAALYHELVLSVRVQRRHGFDIIHACNPPDLIFLVALFHKLFFGKKFVFDQHDINPELYEVKFGKKGFFHKLLTFFERCTFRLADGSIATNETLKTRAHDVGKMPSDKVWVVRSFPDIERFKRTEPCTEAKRGRKYLAGYVGIMAEQDGVEYLVRAMDHIVNVEGRDDIGCIIIGSGPDYDRLRALSSELGLNEHVEFTGYLSGAPLLEKLSACDIGVIPDPPNVCNDKLSMNKVFEYMALGMPFVQFDLEQAKIDAGEAAWIVPDRTPQGLAKGMTDLLENPEKRDQMSAYASERARREFHWEIEKQSLIEAYRTLLKSEQISDVAKSVSV</sequence>
<proteinExistence type="predicted"/>
<organism evidence="2 3">
    <name type="scientific">Roseibium aggregatum</name>
    <dbReference type="NCBI Taxonomy" id="187304"/>
    <lineage>
        <taxon>Bacteria</taxon>
        <taxon>Pseudomonadati</taxon>
        <taxon>Pseudomonadota</taxon>
        <taxon>Alphaproteobacteria</taxon>
        <taxon>Hyphomicrobiales</taxon>
        <taxon>Stappiaceae</taxon>
        <taxon>Roseibium</taxon>
    </lineage>
</organism>
<dbReference type="SUPFAM" id="SSF53756">
    <property type="entry name" value="UDP-Glycosyltransferase/glycogen phosphorylase"/>
    <property type="match status" value="1"/>
</dbReference>
<name>A0A939EBG0_9HYPH</name>
<dbReference type="EMBL" id="JAEKJZ010000001">
    <property type="protein sequence ID" value="MBN9669873.1"/>
    <property type="molecule type" value="Genomic_DNA"/>
</dbReference>
<dbReference type="CDD" id="cd03794">
    <property type="entry name" value="GT4_WbuB-like"/>
    <property type="match status" value="1"/>
</dbReference>
<dbReference type="PANTHER" id="PTHR12526:SF624">
    <property type="entry name" value="BLR6297 PROTEIN"/>
    <property type="match status" value="1"/>
</dbReference>
<feature type="domain" description="Glycosyltransferase subfamily 4-like N-terminal" evidence="1">
    <location>
        <begin position="28"/>
        <end position="205"/>
    </location>
</feature>
<reference evidence="2" key="1">
    <citation type="submission" date="2020-12" db="EMBL/GenBank/DDBJ databases">
        <title>Oil enriched cultivation method for isolating marine PHA-producing bacteria.</title>
        <authorList>
            <person name="Zheng W."/>
            <person name="Yu S."/>
            <person name="Huang Y."/>
        </authorList>
    </citation>
    <scope>NUCLEOTIDE SEQUENCE</scope>
    <source>
        <strain evidence="2">SY-2-12</strain>
    </source>
</reference>
<evidence type="ECO:0000313" key="3">
    <source>
        <dbReference type="Proteomes" id="UP000664096"/>
    </source>
</evidence>
<comment type="caution">
    <text evidence="2">The sequence shown here is derived from an EMBL/GenBank/DDBJ whole genome shotgun (WGS) entry which is preliminary data.</text>
</comment>
<dbReference type="Pfam" id="PF13692">
    <property type="entry name" value="Glyco_trans_1_4"/>
    <property type="match status" value="1"/>
</dbReference>
<dbReference type="InterPro" id="IPR028098">
    <property type="entry name" value="Glyco_trans_4-like_N"/>
</dbReference>
<evidence type="ECO:0000259" key="1">
    <source>
        <dbReference type="Pfam" id="PF13439"/>
    </source>
</evidence>
<dbReference type="Pfam" id="PF13439">
    <property type="entry name" value="Glyco_transf_4"/>
    <property type="match status" value="1"/>
</dbReference>
<dbReference type="PANTHER" id="PTHR12526">
    <property type="entry name" value="GLYCOSYLTRANSFERASE"/>
    <property type="match status" value="1"/>
</dbReference>
<dbReference type="Proteomes" id="UP000664096">
    <property type="component" value="Unassembled WGS sequence"/>
</dbReference>
<protein>
    <submittedName>
        <fullName evidence="2">Glycosyltransferase family 4 protein</fullName>
    </submittedName>
</protein>